<dbReference type="GO" id="GO:0080156">
    <property type="term" value="P:mitochondrial mRNA modification"/>
    <property type="evidence" value="ECO:0007669"/>
    <property type="project" value="TreeGrafter"/>
</dbReference>
<evidence type="ECO:0000259" key="3">
    <source>
        <dbReference type="Pfam" id="PF21864"/>
    </source>
</evidence>
<dbReference type="Pfam" id="PF21864">
    <property type="entry name" value="MORF_dom"/>
    <property type="match status" value="1"/>
</dbReference>
<dbReference type="GO" id="GO:0016554">
    <property type="term" value="P:cytidine to uridine editing"/>
    <property type="evidence" value="ECO:0007669"/>
    <property type="project" value="InterPro"/>
</dbReference>
<accession>A0AA39RV76</accession>
<gene>
    <name evidence="4" type="ORF">LWI29_008429</name>
</gene>
<proteinExistence type="predicted"/>
<dbReference type="GO" id="GO:0005739">
    <property type="term" value="C:mitochondrion"/>
    <property type="evidence" value="ECO:0007669"/>
    <property type="project" value="TreeGrafter"/>
</dbReference>
<organism evidence="4 5">
    <name type="scientific">Acer saccharum</name>
    <name type="common">Sugar maple</name>
    <dbReference type="NCBI Taxonomy" id="4024"/>
    <lineage>
        <taxon>Eukaryota</taxon>
        <taxon>Viridiplantae</taxon>
        <taxon>Streptophyta</taxon>
        <taxon>Embryophyta</taxon>
        <taxon>Tracheophyta</taxon>
        <taxon>Spermatophyta</taxon>
        <taxon>Magnoliopsida</taxon>
        <taxon>eudicotyledons</taxon>
        <taxon>Gunneridae</taxon>
        <taxon>Pentapetalae</taxon>
        <taxon>rosids</taxon>
        <taxon>malvids</taxon>
        <taxon>Sapindales</taxon>
        <taxon>Sapindaceae</taxon>
        <taxon>Hippocastanoideae</taxon>
        <taxon>Acereae</taxon>
        <taxon>Acer</taxon>
    </lineage>
</organism>
<dbReference type="InterPro" id="IPR054059">
    <property type="entry name" value="MORF/ORRM1/DAG-like_MORF"/>
</dbReference>
<dbReference type="PANTHER" id="PTHR31346">
    <property type="entry name" value="MULTIPLE ORGANELLAR RNA EDITING FACTOR 2, CHLOROPLASTIC-RELATED-RELATED"/>
    <property type="match status" value="1"/>
</dbReference>
<dbReference type="EMBL" id="JAUESC010000384">
    <property type="protein sequence ID" value="KAK0580986.1"/>
    <property type="molecule type" value="Genomic_DNA"/>
</dbReference>
<dbReference type="PANTHER" id="PTHR31346:SF4">
    <property type="entry name" value="MULTIPLE ORGANELLAR RNA EDITING FACTOR 8, CHLOROPLASTIC_MITOCHONDRIAL"/>
    <property type="match status" value="1"/>
</dbReference>
<reference evidence="4" key="1">
    <citation type="journal article" date="2022" name="Plant J.">
        <title>Strategies of tolerance reflected in two North American maple genomes.</title>
        <authorList>
            <person name="McEvoy S.L."/>
            <person name="Sezen U.U."/>
            <person name="Trouern-Trend A."/>
            <person name="McMahon S.M."/>
            <person name="Schaberg P.G."/>
            <person name="Yang J."/>
            <person name="Wegrzyn J.L."/>
            <person name="Swenson N.G."/>
        </authorList>
    </citation>
    <scope>NUCLEOTIDE SEQUENCE</scope>
    <source>
        <strain evidence="4">NS2018</strain>
    </source>
</reference>
<dbReference type="Proteomes" id="UP001168877">
    <property type="component" value="Unassembled WGS sequence"/>
</dbReference>
<dbReference type="InterPro" id="IPR039206">
    <property type="entry name" value="MORF/ORRM1/DAG-like"/>
</dbReference>
<reference evidence="4" key="2">
    <citation type="submission" date="2023-06" db="EMBL/GenBank/DDBJ databases">
        <authorList>
            <person name="Swenson N.G."/>
            <person name="Wegrzyn J.L."/>
            <person name="Mcevoy S.L."/>
        </authorList>
    </citation>
    <scope>NUCLEOTIDE SEQUENCE</scope>
    <source>
        <strain evidence="4">NS2018</strain>
        <tissue evidence="4">Leaf</tissue>
    </source>
</reference>
<keyword evidence="5" id="KW-1185">Reference proteome</keyword>
<keyword evidence="2" id="KW-0809">Transit peptide</keyword>
<comment type="caution">
    <text evidence="4">The sequence shown here is derived from an EMBL/GenBank/DDBJ whole genome shotgun (WGS) entry which is preliminary data.</text>
</comment>
<sequence>MATHISSRSLLSKLLTTTKPLHPLAASSSLHLGRSFPAIRSVWSRAISNLDDECPEWPPRPPKGKRLPPGRDFEHWFIRKEEPDPNFTRDEIIDTYVKTLALVLGSVQVARMKIYSVSTKFYYAFGARVPEEVAIRISELPNIKFVIPDQYVNVKTKEYMGEPFINGQAVPYHPKYHKEQINNSKEPEIIRKNPPEDNIPPSGNYQVPPKMGASEWNRHYYLPHMPSGGNLYRLPNMGGVPPKMGAREWNRHYYLPYMPSGGNLYRLPNMGGVPQGNYGGMPPPNNAGGMPPLNKL</sequence>
<dbReference type="AlphaFoldDB" id="A0AA39RV76"/>
<evidence type="ECO:0000256" key="1">
    <source>
        <dbReference type="ARBA" id="ARBA00022664"/>
    </source>
</evidence>
<name>A0AA39RV76_ACESA</name>
<evidence type="ECO:0000313" key="5">
    <source>
        <dbReference type="Proteomes" id="UP001168877"/>
    </source>
</evidence>
<keyword evidence="1" id="KW-0507">mRNA processing</keyword>
<evidence type="ECO:0000313" key="4">
    <source>
        <dbReference type="EMBL" id="KAK0580986.1"/>
    </source>
</evidence>
<dbReference type="GO" id="GO:0006397">
    <property type="term" value="P:mRNA processing"/>
    <property type="evidence" value="ECO:0007669"/>
    <property type="project" value="UniProtKB-KW"/>
</dbReference>
<protein>
    <recommendedName>
        <fullName evidence="3">MORF/ORRM1/DAG-like MORF domain-containing protein</fullName>
    </recommendedName>
</protein>
<feature type="domain" description="MORF/ORRM1/DAG-like MORF" evidence="3">
    <location>
        <begin position="73"/>
        <end position="164"/>
    </location>
</feature>
<evidence type="ECO:0000256" key="2">
    <source>
        <dbReference type="ARBA" id="ARBA00022946"/>
    </source>
</evidence>